<dbReference type="AlphaFoldDB" id="A0A1X0QMB5"/>
<reference evidence="1" key="1">
    <citation type="journal article" date="2016" name="Proc. Natl. Acad. Sci. U.S.A.">
        <title>Lipid metabolic changes in an early divergent fungus govern the establishment of a mutualistic symbiosis with endobacteria.</title>
        <authorList>
            <person name="Lastovetsky O.A."/>
            <person name="Gaspar M.L."/>
            <person name="Mondo S.J."/>
            <person name="LaButti K.M."/>
            <person name="Sandor L."/>
            <person name="Grigoriev I.V."/>
            <person name="Henry S.A."/>
            <person name="Pawlowska T.E."/>
        </authorList>
    </citation>
    <scope>NUCLEOTIDE SEQUENCE [LARGE SCALE GENOMIC DNA]</scope>
    <source>
        <strain evidence="1">ATCC 52814</strain>
    </source>
</reference>
<protein>
    <submittedName>
        <fullName evidence="1">Uncharacterized protein</fullName>
    </submittedName>
</protein>
<accession>A0A1X0QMB5</accession>
<dbReference type="EMBL" id="KV922228">
    <property type="protein sequence ID" value="ORE00903.1"/>
    <property type="molecule type" value="Genomic_DNA"/>
</dbReference>
<dbReference type="Proteomes" id="UP000242414">
    <property type="component" value="Unassembled WGS sequence"/>
</dbReference>
<dbReference type="VEuPathDB" id="FungiDB:BCV72DRAFT_218294"/>
<feature type="non-terminal residue" evidence="1">
    <location>
        <position position="1"/>
    </location>
</feature>
<proteinExistence type="predicted"/>
<organism evidence="1">
    <name type="scientific">Rhizopus microsporus var. microsporus</name>
    <dbReference type="NCBI Taxonomy" id="86635"/>
    <lineage>
        <taxon>Eukaryota</taxon>
        <taxon>Fungi</taxon>
        <taxon>Fungi incertae sedis</taxon>
        <taxon>Mucoromycota</taxon>
        <taxon>Mucoromycotina</taxon>
        <taxon>Mucoromycetes</taxon>
        <taxon>Mucorales</taxon>
        <taxon>Mucorineae</taxon>
        <taxon>Rhizopodaceae</taxon>
        <taxon>Rhizopus</taxon>
    </lineage>
</organism>
<gene>
    <name evidence="1" type="ORF">BCV72DRAFT_218294</name>
</gene>
<name>A0A1X0QMB5_RHIZD</name>
<sequence>LSLQYLDVIRSTTASFYRTVHSHKLSKNNHVVAHHFFKARRQTINKLPSRYPEFFNVGSILSFVSNWARYISIDIRPTAKETLVPLIIVIIWRSSSDLGNL</sequence>
<evidence type="ECO:0000313" key="1">
    <source>
        <dbReference type="EMBL" id="ORE00903.1"/>
    </source>
</evidence>